<comment type="caution">
    <text evidence="3">The sequence shown here is derived from an EMBL/GenBank/DDBJ whole genome shotgun (WGS) entry which is preliminary data.</text>
</comment>
<evidence type="ECO:0000256" key="2">
    <source>
        <dbReference type="SAM" id="SignalP"/>
    </source>
</evidence>
<proteinExistence type="predicted"/>
<dbReference type="Pfam" id="PF13517">
    <property type="entry name" value="FG-GAP_3"/>
    <property type="match status" value="2"/>
</dbReference>
<organism evidence="3 4">
    <name type="scientific">Luteolibacter flavescens</name>
    <dbReference type="NCBI Taxonomy" id="1859460"/>
    <lineage>
        <taxon>Bacteria</taxon>
        <taxon>Pseudomonadati</taxon>
        <taxon>Verrucomicrobiota</taxon>
        <taxon>Verrucomicrobiia</taxon>
        <taxon>Verrucomicrobiales</taxon>
        <taxon>Verrucomicrobiaceae</taxon>
        <taxon>Luteolibacter</taxon>
    </lineage>
</organism>
<evidence type="ECO:0000313" key="3">
    <source>
        <dbReference type="EMBL" id="MCW1884294.1"/>
    </source>
</evidence>
<dbReference type="SUPFAM" id="SSF69318">
    <property type="entry name" value="Integrin alpha N-terminal domain"/>
    <property type="match status" value="1"/>
</dbReference>
<keyword evidence="1 2" id="KW-0732">Signal</keyword>
<protein>
    <submittedName>
        <fullName evidence="3">VCBS repeat-containing protein</fullName>
    </submittedName>
</protein>
<keyword evidence="4" id="KW-1185">Reference proteome</keyword>
<dbReference type="InterPro" id="IPR013517">
    <property type="entry name" value="FG-GAP"/>
</dbReference>
<dbReference type="PANTHER" id="PTHR44103:SF1">
    <property type="entry name" value="PROPROTEIN CONVERTASE P"/>
    <property type="match status" value="1"/>
</dbReference>
<dbReference type="RefSeq" id="WP_264500255.1">
    <property type="nucleotide sequence ID" value="NZ_JAPDDS010000003.1"/>
</dbReference>
<sequence>MKSHALLLPAGVLLAAVSFSLANTPGRSAWKKHVVTREFLTEGLSAGDVDGDGVKDLVAGAFWIKGPDFKEAKPYREGKAMPIGSYMEDSFLSWVEDLDGDGKNDILMASHPGKDLTLYINPGKEGGEWVAHRVMTEAAHESPMWVDIDGDGKKEFVCMQGGKFGYAEADWSDVTKPWTFIAISDKRTDTPYLHGIGVGDLNGDGRMDIVEKDGWFEQPKEKDGKWTWHQYRFSGPGGAQMLVFDVDQDGDNDVVTALNGHGYGLFWYENETKDGKVNFTPHEILPEDGSKTGPGGLQFSQLHALDAGDFDKDGRMDFITGKRFWAHMGNDPGERDPALAVVFYNRKDGDGVRWEPEVIDNDSGVGCQVLAVDIDGDGKLEFVAGSKKGVHIIHR</sequence>
<feature type="signal peptide" evidence="2">
    <location>
        <begin position="1"/>
        <end position="22"/>
    </location>
</feature>
<reference evidence="3 4" key="1">
    <citation type="submission" date="2022-10" db="EMBL/GenBank/DDBJ databases">
        <title>Luteolibacter flavescens strain MCCC 1K03193, whole genome shotgun sequencing project.</title>
        <authorList>
            <person name="Zhao G."/>
            <person name="Shen L."/>
        </authorList>
    </citation>
    <scope>NUCLEOTIDE SEQUENCE [LARGE SCALE GENOMIC DNA]</scope>
    <source>
        <strain evidence="3 4">MCCC 1K03193</strain>
    </source>
</reference>
<gene>
    <name evidence="3" type="ORF">OKA04_06090</name>
</gene>
<dbReference type="EMBL" id="JAPDDS010000003">
    <property type="protein sequence ID" value="MCW1884294.1"/>
    <property type="molecule type" value="Genomic_DNA"/>
</dbReference>
<accession>A0ABT3FLS3</accession>
<dbReference type="PANTHER" id="PTHR44103">
    <property type="entry name" value="PROPROTEIN CONVERTASE P"/>
    <property type="match status" value="1"/>
</dbReference>
<name>A0ABT3FLS3_9BACT</name>
<feature type="chain" id="PRO_5047175995" evidence="2">
    <location>
        <begin position="23"/>
        <end position="395"/>
    </location>
</feature>
<dbReference type="InterPro" id="IPR028994">
    <property type="entry name" value="Integrin_alpha_N"/>
</dbReference>
<evidence type="ECO:0000313" key="4">
    <source>
        <dbReference type="Proteomes" id="UP001207930"/>
    </source>
</evidence>
<dbReference type="Gene3D" id="2.130.10.130">
    <property type="entry name" value="Integrin alpha, N-terminal"/>
    <property type="match status" value="2"/>
</dbReference>
<evidence type="ECO:0000256" key="1">
    <source>
        <dbReference type="ARBA" id="ARBA00022729"/>
    </source>
</evidence>
<dbReference type="Proteomes" id="UP001207930">
    <property type="component" value="Unassembled WGS sequence"/>
</dbReference>